<evidence type="ECO:0000259" key="2">
    <source>
        <dbReference type="Pfam" id="PF04984"/>
    </source>
</evidence>
<evidence type="ECO:0000256" key="1">
    <source>
        <dbReference type="ARBA" id="ARBA00008005"/>
    </source>
</evidence>
<feature type="domain" description="Tail sheath protein subtilisin-like" evidence="2">
    <location>
        <begin position="150"/>
        <end position="291"/>
    </location>
</feature>
<dbReference type="EMBL" id="DRMH01000099">
    <property type="protein sequence ID" value="HFC98260.1"/>
    <property type="molecule type" value="Genomic_DNA"/>
</dbReference>
<dbReference type="PANTHER" id="PTHR35861:SF1">
    <property type="entry name" value="PHAGE TAIL SHEATH PROTEIN"/>
    <property type="match status" value="1"/>
</dbReference>
<dbReference type="AlphaFoldDB" id="A0A7C3GRX3"/>
<protein>
    <submittedName>
        <fullName evidence="3">Phage tail sheath protein</fullName>
    </submittedName>
</protein>
<dbReference type="Pfam" id="PF04984">
    <property type="entry name" value="Phage_sheath_1"/>
    <property type="match status" value="1"/>
</dbReference>
<name>A0A7C3GRX3_9BACT</name>
<dbReference type="Proteomes" id="UP000886043">
    <property type="component" value="Unassembled WGS sequence"/>
</dbReference>
<reference evidence="3" key="1">
    <citation type="journal article" date="2020" name="mSystems">
        <title>Genome- and Community-Level Interaction Insights into Carbon Utilization and Element Cycling Functions of Hydrothermarchaeota in Hydrothermal Sediment.</title>
        <authorList>
            <person name="Zhou Z."/>
            <person name="Liu Y."/>
            <person name="Xu W."/>
            <person name="Pan J."/>
            <person name="Luo Z.H."/>
            <person name="Li M."/>
        </authorList>
    </citation>
    <scope>NUCLEOTIDE SEQUENCE [LARGE SCALE GENOMIC DNA]</scope>
    <source>
        <strain evidence="3">HyVt-483</strain>
    </source>
</reference>
<proteinExistence type="inferred from homology"/>
<dbReference type="Gene3D" id="3.40.50.11780">
    <property type="match status" value="1"/>
</dbReference>
<organism evidence="3">
    <name type="scientific">Thermosulfurimonas dismutans</name>
    <dbReference type="NCBI Taxonomy" id="999894"/>
    <lineage>
        <taxon>Bacteria</taxon>
        <taxon>Pseudomonadati</taxon>
        <taxon>Thermodesulfobacteriota</taxon>
        <taxon>Thermodesulfobacteria</taxon>
        <taxon>Thermodesulfobacteriales</taxon>
        <taxon>Thermodesulfobacteriaceae</taxon>
        <taxon>Thermosulfurimonas</taxon>
    </lineage>
</organism>
<dbReference type="InterPro" id="IPR052042">
    <property type="entry name" value="Tail_sheath_structural"/>
</dbReference>
<dbReference type="PANTHER" id="PTHR35861">
    <property type="match status" value="1"/>
</dbReference>
<evidence type="ECO:0000313" key="3">
    <source>
        <dbReference type="EMBL" id="HFC98260.1"/>
    </source>
</evidence>
<dbReference type="InterPro" id="IPR035089">
    <property type="entry name" value="Phage_sheath_subtilisin"/>
</dbReference>
<accession>A0A7C3GRX3</accession>
<gene>
    <name evidence="3" type="ORF">ENJ40_07380</name>
</gene>
<sequence>MAFTHGVYTQELDTKVYAVREVDSALPFVVGVAPVHNLPSGTPQPINEPKLIFNFTEFVKTFGAPKDAEDPSVFGLYEFARVYFTLYGMSPAVFVNVFDPANHTDASGNPDPTAVTAADVIGGVDATNGTRTGLELIEEVFPRFGKIVGLVLAPGFSHNTTVANALIAKAESINQNFKAMAYIDVPDTAKTPTDAVAFKQNFGSSHAVFFWPRAMEGDRAVPLSIHAAGLTAKVDRGNGGVPYESPSNKELRVTGPEKILTLQEANYLNEQGLVTMHRMMTGWKLWGNRTAAFPGVTDIKDSFIPCRRMANWIENNLIVNTWQKVDDPMNKRLIESVVDTTNIWLNGLAGRGMLLGARVAFLPEENPETDLANGIIRFHIYYLAPPPAETIEFVLEVDLDYFKTLFGNA</sequence>
<comment type="caution">
    <text evidence="3">The sequence shown here is derived from an EMBL/GenBank/DDBJ whole genome shotgun (WGS) entry which is preliminary data.</text>
</comment>
<comment type="similarity">
    <text evidence="1">Belongs to the myoviridae tail sheath protein family.</text>
</comment>